<dbReference type="Pfam" id="PF00528">
    <property type="entry name" value="BPD_transp_1"/>
    <property type="match status" value="2"/>
</dbReference>
<comment type="similarity">
    <text evidence="7">Belongs to the binding-protein-dependent transport system permease family.</text>
</comment>
<organism evidence="9 10">
    <name type="scientific">Candidatus Doriopsillibacter californiensis</name>
    <dbReference type="NCBI Taxonomy" id="2970740"/>
    <lineage>
        <taxon>Bacteria</taxon>
        <taxon>Pseudomonadati</taxon>
        <taxon>Pseudomonadota</taxon>
        <taxon>Gammaproteobacteria</taxon>
        <taxon>Candidatus Tethybacterales</taxon>
        <taxon>Candidatus Persebacteraceae</taxon>
        <taxon>Candidatus Doriopsillibacter</taxon>
    </lineage>
</organism>
<evidence type="ECO:0000256" key="4">
    <source>
        <dbReference type="ARBA" id="ARBA00022692"/>
    </source>
</evidence>
<protein>
    <submittedName>
        <fullName evidence="9">ABC transporter permease subunit</fullName>
    </submittedName>
</protein>
<feature type="transmembrane region" description="Helical" evidence="7">
    <location>
        <begin position="457"/>
        <end position="480"/>
    </location>
</feature>
<feature type="transmembrane region" description="Helical" evidence="7">
    <location>
        <begin position="397"/>
        <end position="422"/>
    </location>
</feature>
<feature type="transmembrane region" description="Helical" evidence="7">
    <location>
        <begin position="339"/>
        <end position="360"/>
    </location>
</feature>
<feature type="transmembrane region" description="Helical" evidence="7">
    <location>
        <begin position="614"/>
        <end position="637"/>
    </location>
</feature>
<evidence type="ECO:0000256" key="2">
    <source>
        <dbReference type="ARBA" id="ARBA00022448"/>
    </source>
</evidence>
<feature type="domain" description="ABC transmembrane type-1" evidence="8">
    <location>
        <begin position="453"/>
        <end position="632"/>
    </location>
</feature>
<feature type="transmembrane region" description="Helical" evidence="7">
    <location>
        <begin position="299"/>
        <end position="318"/>
    </location>
</feature>
<feature type="transmembrane region" description="Helical" evidence="7">
    <location>
        <begin position="141"/>
        <end position="164"/>
    </location>
</feature>
<evidence type="ECO:0000313" key="9">
    <source>
        <dbReference type="EMBL" id="MDM5147989.1"/>
    </source>
</evidence>
<accession>A0ABT7QMS3</accession>
<feature type="transmembrane region" description="Helical" evidence="7">
    <location>
        <begin position="118"/>
        <end position="135"/>
    </location>
</feature>
<dbReference type="CDD" id="cd06261">
    <property type="entry name" value="TM_PBP2"/>
    <property type="match status" value="2"/>
</dbReference>
<name>A0ABT7QMS3_9GAMM</name>
<comment type="subcellular location">
    <subcellularLocation>
        <location evidence="1 7">Cell membrane</location>
        <topology evidence="1 7">Multi-pass membrane protein</topology>
    </subcellularLocation>
</comment>
<proteinExistence type="inferred from homology"/>
<dbReference type="EMBL" id="JANQAO010000003">
    <property type="protein sequence ID" value="MDM5147989.1"/>
    <property type="molecule type" value="Genomic_DNA"/>
</dbReference>
<keyword evidence="2 7" id="KW-0813">Transport</keyword>
<keyword evidence="3" id="KW-1003">Cell membrane</keyword>
<dbReference type="Proteomes" id="UP001168167">
    <property type="component" value="Unassembled WGS sequence"/>
</dbReference>
<gene>
    <name evidence="9" type="ORF">NQX30_06360</name>
</gene>
<feature type="transmembrane region" description="Helical" evidence="7">
    <location>
        <begin position="96"/>
        <end position="113"/>
    </location>
</feature>
<feature type="transmembrane region" description="Helical" evidence="7">
    <location>
        <begin position="434"/>
        <end position="451"/>
    </location>
</feature>
<keyword evidence="4 7" id="KW-0812">Transmembrane</keyword>
<dbReference type="Gene3D" id="1.10.3720.10">
    <property type="entry name" value="MetI-like"/>
    <property type="match status" value="2"/>
</dbReference>
<dbReference type="InterPro" id="IPR035906">
    <property type="entry name" value="MetI-like_sf"/>
</dbReference>
<reference evidence="9" key="2">
    <citation type="journal article" date="2023" name="Microbiome">
        <title>Synthase-selected sorting approach identifies a beta-lactone synthase in a nudibranch symbiotic bacterium.</title>
        <authorList>
            <person name="Dzunkova M."/>
            <person name="La Clair J.J."/>
            <person name="Tyml T."/>
            <person name="Doud D."/>
            <person name="Schulz F."/>
            <person name="Piquer-Esteban S."/>
            <person name="Porcel Sanchis D."/>
            <person name="Osborn A."/>
            <person name="Robinson D."/>
            <person name="Louie K.B."/>
            <person name="Bowen B.P."/>
            <person name="Bowers R.M."/>
            <person name="Lee J."/>
            <person name="Arnau V."/>
            <person name="Diaz-Villanueva W."/>
            <person name="Stepanauskas R."/>
            <person name="Gosliner T."/>
            <person name="Date S.V."/>
            <person name="Northen T.R."/>
            <person name="Cheng J.F."/>
            <person name="Burkart M.D."/>
            <person name="Woyke T."/>
        </authorList>
    </citation>
    <scope>NUCLEOTIDE SEQUENCE</scope>
    <source>
        <strain evidence="9">Df01</strain>
    </source>
</reference>
<dbReference type="PROSITE" id="PS50928">
    <property type="entry name" value="ABC_TM1"/>
    <property type="match status" value="2"/>
</dbReference>
<evidence type="ECO:0000256" key="5">
    <source>
        <dbReference type="ARBA" id="ARBA00022989"/>
    </source>
</evidence>
<keyword evidence="6 7" id="KW-0472">Membrane</keyword>
<reference evidence="9" key="1">
    <citation type="submission" date="2022-08" db="EMBL/GenBank/DDBJ databases">
        <authorList>
            <person name="Dzunkova M."/>
            <person name="La Clair J."/>
            <person name="Tyml T."/>
            <person name="Doud D."/>
            <person name="Schulz F."/>
            <person name="Piquer S."/>
            <person name="Porcel Sanchis D."/>
            <person name="Osborn A."/>
            <person name="Robinson D."/>
            <person name="Louie K.B."/>
            <person name="Bowen B.P."/>
            <person name="Bowers R."/>
            <person name="Lee J."/>
            <person name="Arnau Llombart V."/>
            <person name="Diaz Villanueva W."/>
            <person name="Gosliner T."/>
            <person name="Northen T."/>
            <person name="Cheng J.-F."/>
            <person name="Burkart M.D."/>
            <person name="Woyke T."/>
        </authorList>
    </citation>
    <scope>NUCLEOTIDE SEQUENCE</scope>
    <source>
        <strain evidence="9">Df01</strain>
    </source>
</reference>
<evidence type="ECO:0000256" key="1">
    <source>
        <dbReference type="ARBA" id="ARBA00004651"/>
    </source>
</evidence>
<keyword evidence="10" id="KW-1185">Reference proteome</keyword>
<feature type="transmembrane region" description="Helical" evidence="7">
    <location>
        <begin position="257"/>
        <end position="279"/>
    </location>
</feature>
<dbReference type="SUPFAM" id="SSF161098">
    <property type="entry name" value="MetI-like"/>
    <property type="match status" value="2"/>
</dbReference>
<comment type="caution">
    <text evidence="9">The sequence shown here is derived from an EMBL/GenBank/DDBJ whole genome shotgun (WGS) entry which is preliminary data.</text>
</comment>
<dbReference type="PANTHER" id="PTHR47737">
    <property type="entry name" value="GLYCINE BETAINE/PROLINE BETAINE TRANSPORT SYSTEM PERMEASE PROTEIN PROW"/>
    <property type="match status" value="1"/>
</dbReference>
<evidence type="ECO:0000256" key="3">
    <source>
        <dbReference type="ARBA" id="ARBA00022475"/>
    </source>
</evidence>
<evidence type="ECO:0000256" key="7">
    <source>
        <dbReference type="RuleBase" id="RU363032"/>
    </source>
</evidence>
<evidence type="ECO:0000313" key="10">
    <source>
        <dbReference type="Proteomes" id="UP001168167"/>
    </source>
</evidence>
<evidence type="ECO:0000259" key="8">
    <source>
        <dbReference type="PROSITE" id="PS50928"/>
    </source>
</evidence>
<dbReference type="PANTHER" id="PTHR47737:SF1">
    <property type="entry name" value="GLYCINE BETAINE_PROLINE BETAINE TRANSPORT SYSTEM PERMEASE PROTEIN PROW"/>
    <property type="match status" value="1"/>
</dbReference>
<keyword evidence="5 7" id="KW-1133">Transmembrane helix</keyword>
<feature type="transmembrane region" description="Helical" evidence="7">
    <location>
        <begin position="572"/>
        <end position="593"/>
    </location>
</feature>
<feature type="domain" description="ABC transmembrane type-1" evidence="8">
    <location>
        <begin position="138"/>
        <end position="317"/>
    </location>
</feature>
<dbReference type="InterPro" id="IPR000515">
    <property type="entry name" value="MetI-like"/>
</dbReference>
<feature type="transmembrane region" description="Helical" evidence="7">
    <location>
        <begin position="501"/>
        <end position="528"/>
    </location>
</feature>
<evidence type="ECO:0000256" key="6">
    <source>
        <dbReference type="ARBA" id="ARBA00023136"/>
    </source>
</evidence>
<sequence>MLPPAFQAVRPLLILLPFAALLALKPWLPEWAIVWPENLVPPLIDWINAVTDFLRKEKLVAGLTFKDMTRATAKTIEWPLNATNYLFVKGFGEVPPLPWLTVVGLAAVLGWWLKGWKIALLGGFCIFYFALFGKWKLSMTTLSAVLVAATLAGIIGLALGIIAARRRRFELTLLPILNVMQTLPHFSYLIPIAVFIGISHKAGVIATILFAIPPMTRLTLLGMRSVPAEVREAGLMAGCTPRQMLWKVELPAARDSLMVGVNQVIMQCLAMVVIASFVGTKGLGQDLLFRLQSLRIGQALENGIAIVFMAITLDRMSMALAHKQPTYLPAGPFWKKHPALTAAGIVIAVTFALAALTPYAQAFPKSLTITTAPFWDGLVDYVTQNFFEALSFYRDGFLVYVLIPLRSAFQWLPWLAVLALVAGVSWKLIGPRKAIIPCLLLLFIAFSGFWPRALITAYTVTFAVIVCVFFGVPLGVWAASSARRAKIANFLCDTFQTFPSFIYLIPVIMLFRVGDVAVITAIVIYAIIPAVRYTVFGLSKVPPQTIEAAQMSGCTPTQMLWKVRLPLAFPEIMLGVNQTIMFSLFMAIIAAFIGTNDLGQEMFRAMAFSDIGKALVIGLCVSCMGLIADRLITGWAAERKQQLGLT</sequence>